<organism evidence="1 2">
    <name type="scientific">Chitiniphilus purpureus</name>
    <dbReference type="NCBI Taxonomy" id="2981137"/>
    <lineage>
        <taxon>Bacteria</taxon>
        <taxon>Pseudomonadati</taxon>
        <taxon>Pseudomonadota</taxon>
        <taxon>Betaproteobacteria</taxon>
        <taxon>Neisseriales</taxon>
        <taxon>Chitinibacteraceae</taxon>
        <taxon>Chitiniphilus</taxon>
    </lineage>
</organism>
<dbReference type="InterPro" id="IPR011989">
    <property type="entry name" value="ARM-like"/>
</dbReference>
<keyword evidence="2" id="KW-1185">Reference proteome</keyword>
<dbReference type="EMBL" id="CP106753">
    <property type="protein sequence ID" value="UXY14146.1"/>
    <property type="molecule type" value="Genomic_DNA"/>
</dbReference>
<evidence type="ECO:0000313" key="2">
    <source>
        <dbReference type="Proteomes" id="UP001061302"/>
    </source>
</evidence>
<dbReference type="Proteomes" id="UP001061302">
    <property type="component" value="Chromosome"/>
</dbReference>
<protein>
    <submittedName>
        <fullName evidence="1">HEAT repeat domain-containing protein</fullName>
    </submittedName>
</protein>
<proteinExistence type="predicted"/>
<reference evidence="1" key="1">
    <citation type="submission" date="2022-10" db="EMBL/GenBank/DDBJ databases">
        <title>Chitiniphilus purpureus sp. nov., a novel chitin-degrading bacterium isolated from crawfish pond sediment.</title>
        <authorList>
            <person name="Li K."/>
        </authorList>
    </citation>
    <scope>NUCLEOTIDE SEQUENCE</scope>
    <source>
        <strain evidence="1">CD1</strain>
    </source>
</reference>
<dbReference type="Gene3D" id="1.25.10.10">
    <property type="entry name" value="Leucine-rich Repeat Variant"/>
    <property type="match status" value="1"/>
</dbReference>
<gene>
    <name evidence="1" type="ORF">N8I74_12535</name>
</gene>
<dbReference type="Pfam" id="PF13646">
    <property type="entry name" value="HEAT_2"/>
    <property type="match status" value="1"/>
</dbReference>
<dbReference type="RefSeq" id="WP_263123446.1">
    <property type="nucleotide sequence ID" value="NZ_CP106753.1"/>
</dbReference>
<evidence type="ECO:0000313" key="1">
    <source>
        <dbReference type="EMBL" id="UXY14146.1"/>
    </source>
</evidence>
<dbReference type="SUPFAM" id="SSF48371">
    <property type="entry name" value="ARM repeat"/>
    <property type="match status" value="1"/>
</dbReference>
<accession>A0ABY6DII4</accession>
<name>A0ABY6DII4_9NEIS</name>
<dbReference type="InterPro" id="IPR016024">
    <property type="entry name" value="ARM-type_fold"/>
</dbReference>
<sequence length="205" mass="21714">MALIRKATQPPAPTADVADPLCLLQAPDPSTRAHAAQRLALQPGDATVAAALLDTLAGEPEAAVRERLLTALIVHADTGVAARLAVLLRQADAPRRTELVDALRQMPDAFHPLVPGLLADPDPDLRIHVLSTLDECPAPQVRQWLVAVLEHDPHVNVCAGAVEILARIGEPAQLPALHRLKARFPDAAFIAFAADLAAARIQGHA</sequence>